<dbReference type="EMBL" id="LGGO01000014">
    <property type="protein sequence ID" value="KUK77669.1"/>
    <property type="molecule type" value="Genomic_DNA"/>
</dbReference>
<evidence type="ECO:0000313" key="1">
    <source>
        <dbReference type="EMBL" id="KUK77669.1"/>
    </source>
</evidence>
<evidence type="ECO:0000313" key="2">
    <source>
        <dbReference type="Proteomes" id="UP000053904"/>
    </source>
</evidence>
<gene>
    <name evidence="1" type="ORF">XD93_0182</name>
</gene>
<comment type="caution">
    <text evidence="1">The sequence shown here is derived from an EMBL/GenBank/DDBJ whole genome shotgun (WGS) entry which is preliminary data.</text>
</comment>
<dbReference type="Proteomes" id="UP000053904">
    <property type="component" value="Unassembled WGS sequence"/>
</dbReference>
<name>A0A101HJ39_9BACT</name>
<proteinExistence type="predicted"/>
<organism evidence="1 2">
    <name type="scientific">candidate division WS6 bacterium 34_10</name>
    <dbReference type="NCBI Taxonomy" id="1641389"/>
    <lineage>
        <taxon>Bacteria</taxon>
        <taxon>Candidatus Dojkabacteria</taxon>
    </lineage>
</organism>
<sequence length="50" mass="5923">MKDYKIFEIGNLKLSFAWYDLWIGLFIDTNKGKLYICLIPTLLVTIKLKK</sequence>
<reference evidence="2" key="1">
    <citation type="journal article" date="2015" name="MBio">
        <title>Genome-Resolved Metagenomic Analysis Reveals Roles for Candidate Phyla and Other Microbial Community Members in Biogeochemical Transformations in Oil Reservoirs.</title>
        <authorList>
            <person name="Hu P."/>
            <person name="Tom L."/>
            <person name="Singh A."/>
            <person name="Thomas B.C."/>
            <person name="Baker B.J."/>
            <person name="Piceno Y.M."/>
            <person name="Andersen G.L."/>
            <person name="Banfield J.F."/>
        </authorList>
    </citation>
    <scope>NUCLEOTIDE SEQUENCE [LARGE SCALE GENOMIC DNA]</scope>
</reference>
<protein>
    <submittedName>
        <fullName evidence="1">Uncharacterized protein</fullName>
    </submittedName>
</protein>
<accession>A0A101HJ39</accession>
<dbReference type="AlphaFoldDB" id="A0A101HJ39"/>